<evidence type="ECO:0000256" key="2">
    <source>
        <dbReference type="ARBA" id="ARBA00012856"/>
    </source>
</evidence>
<dbReference type="PANTHER" id="PTHR48069">
    <property type="entry name" value="DIHYDROFOLATE REDUCTASE"/>
    <property type="match status" value="1"/>
</dbReference>
<sequence length="226" mass="25932">MNTLKCVLPLCVVEMPDPPEIQLNVIAAVDKNMGIGKHSVLPWNIPSEFEYFHRMTAHPRPGANGEERRNVVIIGRKTWETMDQLTSKPFPNALNIVLSRDKIPDVINIDNTIVCESLDSVVRLLQQESAVDQTWVLGGGEVYRHTIKSRYFHRLYLTRIDSEFDCDSYFPPDIDLDGPELRLLEPEEVYDSRVPQGPQTDPHTGIRFQIFVYERSKLNDIDNITL</sequence>
<keyword evidence="5" id="KW-0560">Oxidoreductase</keyword>
<evidence type="ECO:0000256" key="1">
    <source>
        <dbReference type="ARBA" id="ARBA00004903"/>
    </source>
</evidence>
<keyword evidence="3" id="KW-0554">One-carbon metabolism</keyword>
<evidence type="ECO:0000313" key="9">
    <source>
        <dbReference type="EMBL" id="JAS45185.1"/>
    </source>
</evidence>
<comment type="pathway">
    <text evidence="1">Cofactor biosynthesis; tetrahydrofolate biosynthesis; 5,6,7,8-tetrahydrofolate from 7,8-dihydrofolate: step 1/1.</text>
</comment>
<name>A0A1B6F4T2_9HEMI</name>
<dbReference type="CDD" id="cd00209">
    <property type="entry name" value="DHFR"/>
    <property type="match status" value="1"/>
</dbReference>
<dbReference type="AlphaFoldDB" id="A0A1B6F4T2"/>
<proteinExistence type="inferred from homology"/>
<dbReference type="EMBL" id="GECZ01004614">
    <property type="protein sequence ID" value="JAS65155.1"/>
    <property type="molecule type" value="Transcribed_RNA"/>
</dbReference>
<evidence type="ECO:0000256" key="7">
    <source>
        <dbReference type="RuleBase" id="RU004474"/>
    </source>
</evidence>
<evidence type="ECO:0000256" key="3">
    <source>
        <dbReference type="ARBA" id="ARBA00022563"/>
    </source>
</evidence>
<reference evidence="9" key="1">
    <citation type="submission" date="2015-11" db="EMBL/GenBank/DDBJ databases">
        <title>De novo transcriptome assembly of four potential Pierce s Disease insect vectors from Arizona vineyards.</title>
        <authorList>
            <person name="Tassone E.E."/>
        </authorList>
    </citation>
    <scope>NUCLEOTIDE SEQUENCE</scope>
</reference>
<dbReference type="PROSITE" id="PS51330">
    <property type="entry name" value="DHFR_2"/>
    <property type="match status" value="1"/>
</dbReference>
<dbReference type="InterPro" id="IPR024072">
    <property type="entry name" value="DHFR-like_dom_sf"/>
</dbReference>
<evidence type="ECO:0000313" key="10">
    <source>
        <dbReference type="EMBL" id="JAS65155.1"/>
    </source>
</evidence>
<evidence type="ECO:0000256" key="4">
    <source>
        <dbReference type="ARBA" id="ARBA00022857"/>
    </source>
</evidence>
<dbReference type="GO" id="GO:0004146">
    <property type="term" value="F:dihydrofolate reductase activity"/>
    <property type="evidence" value="ECO:0007669"/>
    <property type="project" value="UniProtKB-EC"/>
</dbReference>
<comment type="catalytic activity">
    <reaction evidence="6">
        <text>(6S)-5,6,7,8-tetrahydrofolate + NADP(+) = 7,8-dihydrofolate + NADPH + H(+)</text>
        <dbReference type="Rhea" id="RHEA:15009"/>
        <dbReference type="ChEBI" id="CHEBI:15378"/>
        <dbReference type="ChEBI" id="CHEBI:57451"/>
        <dbReference type="ChEBI" id="CHEBI:57453"/>
        <dbReference type="ChEBI" id="CHEBI:57783"/>
        <dbReference type="ChEBI" id="CHEBI:58349"/>
        <dbReference type="EC" id="1.5.1.3"/>
    </reaction>
</comment>
<dbReference type="UniPathway" id="UPA00077">
    <property type="reaction ID" value="UER00158"/>
</dbReference>
<dbReference type="GO" id="GO:0006730">
    <property type="term" value="P:one-carbon metabolic process"/>
    <property type="evidence" value="ECO:0007669"/>
    <property type="project" value="UniProtKB-KW"/>
</dbReference>
<comment type="similarity">
    <text evidence="7">Belongs to the dihydrofolate reductase family.</text>
</comment>
<dbReference type="Pfam" id="PF00186">
    <property type="entry name" value="DHFR_1"/>
    <property type="match status" value="1"/>
</dbReference>
<evidence type="ECO:0000256" key="6">
    <source>
        <dbReference type="ARBA" id="ARBA00048873"/>
    </source>
</evidence>
<dbReference type="EMBL" id="GECZ01024584">
    <property type="protein sequence ID" value="JAS45185.1"/>
    <property type="molecule type" value="Transcribed_RNA"/>
</dbReference>
<dbReference type="SUPFAM" id="SSF53597">
    <property type="entry name" value="Dihydrofolate reductase-like"/>
    <property type="match status" value="1"/>
</dbReference>
<dbReference type="GO" id="GO:0046452">
    <property type="term" value="P:dihydrofolate metabolic process"/>
    <property type="evidence" value="ECO:0007669"/>
    <property type="project" value="TreeGrafter"/>
</dbReference>
<dbReference type="InterPro" id="IPR001796">
    <property type="entry name" value="DHFR_dom"/>
</dbReference>
<dbReference type="PANTHER" id="PTHR48069:SF3">
    <property type="entry name" value="DIHYDROFOLATE REDUCTASE"/>
    <property type="match status" value="1"/>
</dbReference>
<dbReference type="GO" id="GO:0050661">
    <property type="term" value="F:NADP binding"/>
    <property type="evidence" value="ECO:0007669"/>
    <property type="project" value="InterPro"/>
</dbReference>
<keyword evidence="4" id="KW-0521">NADP</keyword>
<dbReference type="GO" id="GO:0046654">
    <property type="term" value="P:tetrahydrofolate biosynthetic process"/>
    <property type="evidence" value="ECO:0007669"/>
    <property type="project" value="UniProtKB-UniPathway"/>
</dbReference>
<accession>A0A1B6F4T2</accession>
<protein>
    <recommendedName>
        <fullName evidence="2">dihydrofolate reductase</fullName>
        <ecNumber evidence="2">1.5.1.3</ecNumber>
    </recommendedName>
</protein>
<dbReference type="InterPro" id="IPR012259">
    <property type="entry name" value="DHFR"/>
</dbReference>
<evidence type="ECO:0000259" key="8">
    <source>
        <dbReference type="PROSITE" id="PS51330"/>
    </source>
</evidence>
<dbReference type="Gene3D" id="3.40.430.10">
    <property type="entry name" value="Dihydrofolate Reductase, subunit A"/>
    <property type="match status" value="1"/>
</dbReference>
<dbReference type="PRINTS" id="PR00070">
    <property type="entry name" value="DHFR"/>
</dbReference>
<dbReference type="EC" id="1.5.1.3" evidence="2"/>
<gene>
    <name evidence="10" type="ORF">g.14615</name>
    <name evidence="9" type="ORF">g.14616</name>
</gene>
<evidence type="ECO:0000256" key="5">
    <source>
        <dbReference type="ARBA" id="ARBA00023002"/>
    </source>
</evidence>
<dbReference type="InterPro" id="IPR017925">
    <property type="entry name" value="DHFR_CS"/>
</dbReference>
<dbReference type="PROSITE" id="PS00075">
    <property type="entry name" value="DHFR_1"/>
    <property type="match status" value="1"/>
</dbReference>
<organism evidence="9">
    <name type="scientific">Cuerna arida</name>
    <dbReference type="NCBI Taxonomy" id="1464854"/>
    <lineage>
        <taxon>Eukaryota</taxon>
        <taxon>Metazoa</taxon>
        <taxon>Ecdysozoa</taxon>
        <taxon>Arthropoda</taxon>
        <taxon>Hexapoda</taxon>
        <taxon>Insecta</taxon>
        <taxon>Pterygota</taxon>
        <taxon>Neoptera</taxon>
        <taxon>Paraneoptera</taxon>
        <taxon>Hemiptera</taxon>
        <taxon>Auchenorrhyncha</taxon>
        <taxon>Membracoidea</taxon>
        <taxon>Cicadellidae</taxon>
        <taxon>Cicadellinae</taxon>
        <taxon>Proconiini</taxon>
        <taxon>Cuerna</taxon>
    </lineage>
</organism>
<dbReference type="GO" id="GO:0005739">
    <property type="term" value="C:mitochondrion"/>
    <property type="evidence" value="ECO:0007669"/>
    <property type="project" value="TreeGrafter"/>
</dbReference>
<dbReference type="GO" id="GO:0046655">
    <property type="term" value="P:folic acid metabolic process"/>
    <property type="evidence" value="ECO:0007669"/>
    <property type="project" value="TreeGrafter"/>
</dbReference>
<feature type="domain" description="DHFR" evidence="8">
    <location>
        <begin position="22"/>
        <end position="215"/>
    </location>
</feature>